<dbReference type="KEGG" id="taa:NMY3_02667"/>
<dbReference type="GeneID" id="60422597"/>
<gene>
    <name evidence="1" type="ORF">NMY3_02667</name>
</gene>
<dbReference type="InterPro" id="IPR055979">
    <property type="entry name" value="DUF7557"/>
</dbReference>
<keyword evidence="2" id="KW-1185">Reference proteome</keyword>
<dbReference type="RefSeq" id="WP_196816053.1">
    <property type="nucleotide sequence ID" value="NZ_CP012850.1"/>
</dbReference>
<protein>
    <submittedName>
        <fullName evidence="1">Uncharacterized protein</fullName>
    </submittedName>
</protein>
<sequence>MATIVIEKDTRSRLRKTGTKDQTYDDIINRLLDISIKSPTDFTESAEQERR</sequence>
<name>A0A654M120_9ARCH</name>
<accession>A0A654M120</accession>
<evidence type="ECO:0000313" key="2">
    <source>
        <dbReference type="Proteomes" id="UP000058925"/>
    </source>
</evidence>
<dbReference type="Proteomes" id="UP000058925">
    <property type="component" value="Chromosome"/>
</dbReference>
<evidence type="ECO:0000313" key="1">
    <source>
        <dbReference type="EMBL" id="ALI36857.1"/>
    </source>
</evidence>
<reference evidence="2" key="1">
    <citation type="submission" date="2015-10" db="EMBL/GenBank/DDBJ databases">
        <title>Niche specialization of a soil ammonia-oxidizing archaeon, Candidatus Nitrosocosmicus oleophilus.</title>
        <authorList>
            <person name="Jung M.-Y."/>
            <person name="Rhee S.-K."/>
        </authorList>
    </citation>
    <scope>NUCLEOTIDE SEQUENCE [LARGE SCALE GENOMIC DNA]</scope>
    <source>
        <strain evidence="2">MY3</strain>
    </source>
</reference>
<proteinExistence type="predicted"/>
<dbReference type="OrthoDB" id="195455at2157"/>
<dbReference type="AlphaFoldDB" id="A0A654M120"/>
<dbReference type="EMBL" id="CP012850">
    <property type="protein sequence ID" value="ALI36857.1"/>
    <property type="molecule type" value="Genomic_DNA"/>
</dbReference>
<organism evidence="1 2">
    <name type="scientific">Candidatus Nitrosocosmicus oleophilus</name>
    <dbReference type="NCBI Taxonomy" id="1353260"/>
    <lineage>
        <taxon>Archaea</taxon>
        <taxon>Nitrososphaerota</taxon>
        <taxon>Nitrososphaeria</taxon>
        <taxon>Nitrososphaerales</taxon>
        <taxon>Nitrososphaeraceae</taxon>
        <taxon>Candidatus Nitrosocosmicus</taxon>
    </lineage>
</organism>
<dbReference type="Pfam" id="PF24434">
    <property type="entry name" value="DUF7557"/>
    <property type="match status" value="1"/>
</dbReference>